<name>A0ABR6CJ00_9BACI</name>
<gene>
    <name evidence="1" type="ORF">HNP81_000244</name>
</gene>
<comment type="caution">
    <text evidence="1">The sequence shown here is derived from an EMBL/GenBank/DDBJ whole genome shotgun (WGS) entry which is preliminary data.</text>
</comment>
<keyword evidence="2" id="KW-1185">Reference proteome</keyword>
<protein>
    <submittedName>
        <fullName evidence="1">Uncharacterized protein</fullName>
    </submittedName>
</protein>
<proteinExistence type="predicted"/>
<evidence type="ECO:0000313" key="1">
    <source>
        <dbReference type="EMBL" id="MBA9024962.1"/>
    </source>
</evidence>
<reference evidence="1 2" key="1">
    <citation type="submission" date="2020-08" db="EMBL/GenBank/DDBJ databases">
        <title>Genomic Encyclopedia of Type Strains, Phase IV (KMG-IV): sequencing the most valuable type-strain genomes for metagenomic binning, comparative biology and taxonomic classification.</title>
        <authorList>
            <person name="Goeker M."/>
        </authorList>
    </citation>
    <scope>NUCLEOTIDE SEQUENCE [LARGE SCALE GENOMIC DNA]</scope>
    <source>
        <strain evidence="1 2">DSM 105481</strain>
    </source>
</reference>
<organism evidence="1 2">
    <name type="scientific">Peribacillus huizhouensis</name>
    <dbReference type="NCBI Taxonomy" id="1501239"/>
    <lineage>
        <taxon>Bacteria</taxon>
        <taxon>Bacillati</taxon>
        <taxon>Bacillota</taxon>
        <taxon>Bacilli</taxon>
        <taxon>Bacillales</taxon>
        <taxon>Bacillaceae</taxon>
        <taxon>Peribacillus</taxon>
    </lineage>
</organism>
<sequence length="67" mass="7933">MVLCFLYLRKNLVLKIIDVYRLFTYNIRCLIRSYPALTGLNFQLQGLKDLKKRVEVTVRKCPIGEIK</sequence>
<evidence type="ECO:0000313" key="2">
    <source>
        <dbReference type="Proteomes" id="UP000626697"/>
    </source>
</evidence>
<dbReference type="Proteomes" id="UP000626697">
    <property type="component" value="Unassembled WGS sequence"/>
</dbReference>
<accession>A0ABR6CJ00</accession>
<dbReference type="EMBL" id="JACJHX010000001">
    <property type="protein sequence ID" value="MBA9024962.1"/>
    <property type="molecule type" value="Genomic_DNA"/>
</dbReference>